<keyword evidence="2" id="KW-0732">Signal</keyword>
<proteinExistence type="predicted"/>
<feature type="compositionally biased region" description="Pro residues" evidence="1">
    <location>
        <begin position="371"/>
        <end position="387"/>
    </location>
</feature>
<feature type="chain" id="PRO_5037907255" evidence="2">
    <location>
        <begin position="19"/>
        <end position="396"/>
    </location>
</feature>
<protein>
    <submittedName>
        <fullName evidence="3">Uncharacterized protein</fullName>
    </submittedName>
</protein>
<feature type="region of interest" description="Disordered" evidence="1">
    <location>
        <begin position="365"/>
        <end position="396"/>
    </location>
</feature>
<dbReference type="AlphaFoldDB" id="A0A975PGS5"/>
<dbReference type="KEGG" id="lamb:KBB96_09100"/>
<dbReference type="Proteomes" id="UP000676169">
    <property type="component" value="Chromosome"/>
</dbReference>
<feature type="signal peptide" evidence="2">
    <location>
        <begin position="1"/>
        <end position="18"/>
    </location>
</feature>
<organism evidence="3 4">
    <name type="scientific">Luteolibacter ambystomatis</name>
    <dbReference type="NCBI Taxonomy" id="2824561"/>
    <lineage>
        <taxon>Bacteria</taxon>
        <taxon>Pseudomonadati</taxon>
        <taxon>Verrucomicrobiota</taxon>
        <taxon>Verrucomicrobiia</taxon>
        <taxon>Verrucomicrobiales</taxon>
        <taxon>Verrucomicrobiaceae</taxon>
        <taxon>Luteolibacter</taxon>
    </lineage>
</organism>
<dbReference type="EMBL" id="CP073100">
    <property type="protein sequence ID" value="QUE53034.1"/>
    <property type="molecule type" value="Genomic_DNA"/>
</dbReference>
<accession>A0A975PGS5</accession>
<name>A0A975PGS5_9BACT</name>
<evidence type="ECO:0000256" key="1">
    <source>
        <dbReference type="SAM" id="MobiDB-lite"/>
    </source>
</evidence>
<evidence type="ECO:0000313" key="4">
    <source>
        <dbReference type="Proteomes" id="UP000676169"/>
    </source>
</evidence>
<sequence length="396" mass="43354">MKSVAAAAALLIAPWLMAEPASPDVQARFLAGQTVTGSSLEPLCGEAAWQQHAREFTKAWQDVDKRQLAKIADWMPRVAPYAYEDSATLFYLFSGPDFLYSHAYFPNAATTVMCGIEPVGSLPDVAALTPEQRAGSLQNLRKSISDSLDFSFFRTKAMKEDLQNTALNGTTPVLYLFLAHAGCRITTAEKVWVDGTGEIQTQQSPQAKTPGVKIAYVAPNGRNQTVYYFSSDLSNEGIRTSPGFIAFCNKQGVGNGFAKAASYLMHMAEFSKARDFLLTHTKTMIQDDSGIPYRFFKDAGWNVVTAGHYLPPIDLFKERYQADLHEAFKEQPVIELPFSAGYRWRPNESALLIARMPQDHEVPKAVRAPVPDAPPAPAPAPVPPAPTVPKAVPVEG</sequence>
<keyword evidence="4" id="KW-1185">Reference proteome</keyword>
<gene>
    <name evidence="3" type="ORF">KBB96_09100</name>
</gene>
<dbReference type="RefSeq" id="WP_211634378.1">
    <property type="nucleotide sequence ID" value="NZ_CP073100.1"/>
</dbReference>
<reference evidence="3" key="1">
    <citation type="submission" date="2021-04" db="EMBL/GenBank/DDBJ databases">
        <title>Luteolibacter sp. 32A isolated from the skin of an Anderson's salamander (Ambystoma andersonii).</title>
        <authorList>
            <person name="Spergser J."/>
            <person name="Busse H.-J."/>
        </authorList>
    </citation>
    <scope>NUCLEOTIDE SEQUENCE</scope>
    <source>
        <strain evidence="3">32A</strain>
    </source>
</reference>
<evidence type="ECO:0000313" key="3">
    <source>
        <dbReference type="EMBL" id="QUE53034.1"/>
    </source>
</evidence>
<evidence type="ECO:0000256" key="2">
    <source>
        <dbReference type="SAM" id="SignalP"/>
    </source>
</evidence>